<keyword evidence="1" id="KW-1133">Transmembrane helix</keyword>
<proteinExistence type="predicted"/>
<accession>A0A930UAN4</accession>
<evidence type="ECO:0000256" key="1">
    <source>
        <dbReference type="SAM" id="Phobius"/>
    </source>
</evidence>
<gene>
    <name evidence="2" type="ORF">IR213_04310</name>
</gene>
<name>A0A930UAN4_9FLAO</name>
<evidence type="ECO:0000313" key="3">
    <source>
        <dbReference type="Proteomes" id="UP000646211"/>
    </source>
</evidence>
<protein>
    <submittedName>
        <fullName evidence="2">Uncharacterized protein</fullName>
    </submittedName>
</protein>
<reference evidence="2" key="1">
    <citation type="submission" date="2020-11" db="EMBL/GenBank/DDBJ databases">
        <title>Genome of Flavobacterium soyangense.</title>
        <authorList>
            <person name="Liu Q."/>
            <person name="Xin Y.-H."/>
        </authorList>
    </citation>
    <scope>NUCLEOTIDE SEQUENCE</scope>
    <source>
        <strain evidence="2">CGMCC 1.13493</strain>
    </source>
</reference>
<feature type="transmembrane region" description="Helical" evidence="1">
    <location>
        <begin position="12"/>
        <end position="29"/>
    </location>
</feature>
<dbReference type="AlphaFoldDB" id="A0A930UAN4"/>
<sequence length="198" mass="23272">MEVLEEIIKLSIGGTTVGIIIVYLGKFFLTKSSDLLMENHKNQLEISKTEHQVRFSKLHSERGEIIKSIYLDLYELEKKLEHLTTLFQGPEWKTDKERDDDARAKYKETFERLENNRIYFSEELCNQISLGLENYNNIIQLMFKAKNKAHYESDGTGYRFPDGQGSLDLWKEAENKTKNEIRQLRFELANVFRKLIGV</sequence>
<keyword evidence="1" id="KW-0812">Transmembrane</keyword>
<dbReference type="Proteomes" id="UP000646211">
    <property type="component" value="Unassembled WGS sequence"/>
</dbReference>
<dbReference type="EMBL" id="JADHEC010000006">
    <property type="protein sequence ID" value="MBF2707816.1"/>
    <property type="molecule type" value="Genomic_DNA"/>
</dbReference>
<dbReference type="RefSeq" id="WP_194311078.1">
    <property type="nucleotide sequence ID" value="NZ_JADHEC010000006.1"/>
</dbReference>
<organism evidence="2 3">
    <name type="scientific">Flavobacterium soyangense</name>
    <dbReference type="NCBI Taxonomy" id="2023265"/>
    <lineage>
        <taxon>Bacteria</taxon>
        <taxon>Pseudomonadati</taxon>
        <taxon>Bacteroidota</taxon>
        <taxon>Flavobacteriia</taxon>
        <taxon>Flavobacteriales</taxon>
        <taxon>Flavobacteriaceae</taxon>
        <taxon>Flavobacterium</taxon>
    </lineage>
</organism>
<keyword evidence="3" id="KW-1185">Reference proteome</keyword>
<evidence type="ECO:0000313" key="2">
    <source>
        <dbReference type="EMBL" id="MBF2707816.1"/>
    </source>
</evidence>
<keyword evidence="1" id="KW-0472">Membrane</keyword>
<comment type="caution">
    <text evidence="2">The sequence shown here is derived from an EMBL/GenBank/DDBJ whole genome shotgun (WGS) entry which is preliminary data.</text>
</comment>